<proteinExistence type="predicted"/>
<comment type="caution">
    <text evidence="1">The sequence shown here is derived from an EMBL/GenBank/DDBJ whole genome shotgun (WGS) entry which is preliminary data.</text>
</comment>
<accession>A0ABQ8ST47</accession>
<reference evidence="1 2" key="1">
    <citation type="journal article" date="2022" name="Allergy">
        <title>Genome assembly and annotation of Periplaneta americana reveal a comprehensive cockroach allergen profile.</title>
        <authorList>
            <person name="Wang L."/>
            <person name="Xiong Q."/>
            <person name="Saelim N."/>
            <person name="Wang L."/>
            <person name="Nong W."/>
            <person name="Wan A.T."/>
            <person name="Shi M."/>
            <person name="Liu X."/>
            <person name="Cao Q."/>
            <person name="Hui J.H.L."/>
            <person name="Sookrung N."/>
            <person name="Leung T.F."/>
            <person name="Tungtrongchitr A."/>
            <person name="Tsui S.K.W."/>
        </authorList>
    </citation>
    <scope>NUCLEOTIDE SEQUENCE [LARGE SCALE GENOMIC DNA]</scope>
    <source>
        <strain evidence="1">PWHHKU_190912</strain>
    </source>
</reference>
<name>A0ABQ8ST47_PERAM</name>
<keyword evidence="2" id="KW-1185">Reference proteome</keyword>
<evidence type="ECO:0000313" key="1">
    <source>
        <dbReference type="EMBL" id="KAJ4437365.1"/>
    </source>
</evidence>
<gene>
    <name evidence="1" type="ORF">ANN_17507</name>
</gene>
<dbReference type="Proteomes" id="UP001148838">
    <property type="component" value="Unassembled WGS sequence"/>
</dbReference>
<evidence type="ECO:0000313" key="2">
    <source>
        <dbReference type="Proteomes" id="UP001148838"/>
    </source>
</evidence>
<organism evidence="1 2">
    <name type="scientific">Periplaneta americana</name>
    <name type="common">American cockroach</name>
    <name type="synonym">Blatta americana</name>
    <dbReference type="NCBI Taxonomy" id="6978"/>
    <lineage>
        <taxon>Eukaryota</taxon>
        <taxon>Metazoa</taxon>
        <taxon>Ecdysozoa</taxon>
        <taxon>Arthropoda</taxon>
        <taxon>Hexapoda</taxon>
        <taxon>Insecta</taxon>
        <taxon>Pterygota</taxon>
        <taxon>Neoptera</taxon>
        <taxon>Polyneoptera</taxon>
        <taxon>Dictyoptera</taxon>
        <taxon>Blattodea</taxon>
        <taxon>Blattoidea</taxon>
        <taxon>Blattidae</taxon>
        <taxon>Blattinae</taxon>
        <taxon>Periplaneta</taxon>
    </lineage>
</organism>
<protein>
    <submittedName>
        <fullName evidence="1">Uncharacterized protein</fullName>
    </submittedName>
</protein>
<dbReference type="EMBL" id="JAJSOF020000021">
    <property type="protein sequence ID" value="KAJ4437365.1"/>
    <property type="molecule type" value="Genomic_DNA"/>
</dbReference>
<sequence length="233" mass="26626">MSPESSTESYPEFAQIGLRENPGKNLNQVTCSDRESNPGHLVLRPDALTFTPQAGGFVSLFSVLNNVRLLHSIEDRAFHNLTELRTITAVVFNERHPEENISHRYVTDLMRKFKETGSVCNKAMANLDEASQLEILAFITGDHLNDEYFNNLNRGGLTSPSDFVLYWMNSIDQNRFHGRPTMRTEVGDSRPRKVVKPLFLYTVHPEFRRIVHTGLEFIPQLRNLSVDSILHMV</sequence>